<reference evidence="11 12" key="1">
    <citation type="submission" date="2017-09" db="EMBL/GenBank/DDBJ databases">
        <authorList>
            <person name="Ehlers B."/>
            <person name="Leendertz F.H."/>
        </authorList>
    </citation>
    <scope>NUCLEOTIDE SEQUENCE [LARGE SCALE GENOMIC DNA]</scope>
    <source>
        <strain evidence="11 12">DSM 46844</strain>
    </source>
</reference>
<dbReference type="InterPro" id="IPR003849">
    <property type="entry name" value="Preprotein_translocase_YajC"/>
</dbReference>
<keyword evidence="4" id="KW-1003">Cell membrane</keyword>
<dbReference type="SMART" id="SM01323">
    <property type="entry name" value="YajC"/>
    <property type="match status" value="1"/>
</dbReference>
<evidence type="ECO:0000256" key="1">
    <source>
        <dbReference type="ARBA" id="ARBA00004162"/>
    </source>
</evidence>
<keyword evidence="12" id="KW-1185">Reference proteome</keyword>
<evidence type="ECO:0000256" key="4">
    <source>
        <dbReference type="ARBA" id="ARBA00022475"/>
    </source>
</evidence>
<accession>A0A285E7R9</accession>
<proteinExistence type="inferred from homology"/>
<dbReference type="RefSeq" id="WP_097204786.1">
    <property type="nucleotide sequence ID" value="NZ_JACHXB010000001.1"/>
</dbReference>
<gene>
    <name evidence="11" type="ORF">SAMN06893097_101977</name>
</gene>
<evidence type="ECO:0000256" key="3">
    <source>
        <dbReference type="ARBA" id="ARBA00022448"/>
    </source>
</evidence>
<dbReference type="EMBL" id="OBDO01000001">
    <property type="protein sequence ID" value="SNX95169.1"/>
    <property type="molecule type" value="Genomic_DNA"/>
</dbReference>
<sequence length="117" mass="12018">MEQYFPLVLLALAFVLLIVLPARQRKRAQAQAQAMQESLTPGTPVMTTAGLHGTVVGLGDATVDLEIAPGVVVTFARQAVLEVRKPAVPGPATADGPAFPGDDPTGPADGGPADRAH</sequence>
<keyword evidence="5" id="KW-0812">Transmembrane</keyword>
<comment type="subcellular location">
    <subcellularLocation>
        <location evidence="1">Cell membrane</location>
        <topology evidence="1">Single-pass membrane protein</topology>
    </subcellularLocation>
</comment>
<keyword evidence="7" id="KW-1133">Transmembrane helix</keyword>
<dbReference type="PANTHER" id="PTHR33909">
    <property type="entry name" value="SEC TRANSLOCON ACCESSORY COMPLEX SUBUNIT YAJC"/>
    <property type="match status" value="1"/>
</dbReference>
<keyword evidence="8" id="KW-0811">Translocation</keyword>
<dbReference type="AlphaFoldDB" id="A0A285E7R9"/>
<keyword evidence="9" id="KW-0472">Membrane</keyword>
<feature type="region of interest" description="Disordered" evidence="10">
    <location>
        <begin position="86"/>
        <end position="117"/>
    </location>
</feature>
<dbReference type="GO" id="GO:0005886">
    <property type="term" value="C:plasma membrane"/>
    <property type="evidence" value="ECO:0007669"/>
    <property type="project" value="UniProtKB-SubCell"/>
</dbReference>
<dbReference type="PANTHER" id="PTHR33909:SF1">
    <property type="entry name" value="SEC TRANSLOCON ACCESSORY COMPLEX SUBUNIT YAJC"/>
    <property type="match status" value="1"/>
</dbReference>
<evidence type="ECO:0000256" key="9">
    <source>
        <dbReference type="ARBA" id="ARBA00023136"/>
    </source>
</evidence>
<dbReference type="NCBIfam" id="TIGR00739">
    <property type="entry name" value="yajC"/>
    <property type="match status" value="1"/>
</dbReference>
<dbReference type="GO" id="GO:0015031">
    <property type="term" value="P:protein transport"/>
    <property type="evidence" value="ECO:0007669"/>
    <property type="project" value="UniProtKB-KW"/>
</dbReference>
<protein>
    <submittedName>
        <fullName evidence="11">Preprotein translocase subunit YajC</fullName>
    </submittedName>
</protein>
<keyword evidence="6" id="KW-0653">Protein transport</keyword>
<evidence type="ECO:0000313" key="11">
    <source>
        <dbReference type="EMBL" id="SNX95169.1"/>
    </source>
</evidence>
<evidence type="ECO:0000313" key="12">
    <source>
        <dbReference type="Proteomes" id="UP000219514"/>
    </source>
</evidence>
<name>A0A285E7R9_9ACTN</name>
<dbReference type="Pfam" id="PF02699">
    <property type="entry name" value="YajC"/>
    <property type="match status" value="1"/>
</dbReference>
<evidence type="ECO:0000256" key="5">
    <source>
        <dbReference type="ARBA" id="ARBA00022692"/>
    </source>
</evidence>
<evidence type="ECO:0000256" key="2">
    <source>
        <dbReference type="ARBA" id="ARBA00006742"/>
    </source>
</evidence>
<evidence type="ECO:0000256" key="8">
    <source>
        <dbReference type="ARBA" id="ARBA00023010"/>
    </source>
</evidence>
<keyword evidence="3" id="KW-0813">Transport</keyword>
<evidence type="ECO:0000256" key="7">
    <source>
        <dbReference type="ARBA" id="ARBA00022989"/>
    </source>
</evidence>
<dbReference type="Proteomes" id="UP000219514">
    <property type="component" value="Unassembled WGS sequence"/>
</dbReference>
<evidence type="ECO:0000256" key="6">
    <source>
        <dbReference type="ARBA" id="ARBA00022927"/>
    </source>
</evidence>
<comment type="similarity">
    <text evidence="2">Belongs to the YajC family.</text>
</comment>
<dbReference type="OrthoDB" id="2200301at2"/>
<feature type="compositionally biased region" description="Low complexity" evidence="10">
    <location>
        <begin position="90"/>
        <end position="111"/>
    </location>
</feature>
<evidence type="ECO:0000256" key="10">
    <source>
        <dbReference type="SAM" id="MobiDB-lite"/>
    </source>
</evidence>
<organism evidence="11 12">
    <name type="scientific">Geodermatophilus sabuli</name>
    <dbReference type="NCBI Taxonomy" id="1564158"/>
    <lineage>
        <taxon>Bacteria</taxon>
        <taxon>Bacillati</taxon>
        <taxon>Actinomycetota</taxon>
        <taxon>Actinomycetes</taxon>
        <taxon>Geodermatophilales</taxon>
        <taxon>Geodermatophilaceae</taxon>
        <taxon>Geodermatophilus</taxon>
    </lineage>
</organism>